<name>A0A4Y1ZX04_ARAVE</name>
<dbReference type="AlphaFoldDB" id="A0A4Y1ZX04"/>
<evidence type="ECO:0000256" key="1">
    <source>
        <dbReference type="SAM" id="MobiDB-lite"/>
    </source>
</evidence>
<evidence type="ECO:0000313" key="3">
    <source>
        <dbReference type="Proteomes" id="UP000499080"/>
    </source>
</evidence>
<feature type="region of interest" description="Disordered" evidence="1">
    <location>
        <begin position="154"/>
        <end position="197"/>
    </location>
</feature>
<evidence type="ECO:0000313" key="2">
    <source>
        <dbReference type="EMBL" id="GBL72021.1"/>
    </source>
</evidence>
<organism evidence="2 3">
    <name type="scientific">Araneus ventricosus</name>
    <name type="common">Orbweaver spider</name>
    <name type="synonym">Epeira ventricosa</name>
    <dbReference type="NCBI Taxonomy" id="182803"/>
    <lineage>
        <taxon>Eukaryota</taxon>
        <taxon>Metazoa</taxon>
        <taxon>Ecdysozoa</taxon>
        <taxon>Arthropoda</taxon>
        <taxon>Chelicerata</taxon>
        <taxon>Arachnida</taxon>
        <taxon>Araneae</taxon>
        <taxon>Araneomorphae</taxon>
        <taxon>Entelegynae</taxon>
        <taxon>Araneoidea</taxon>
        <taxon>Araneidae</taxon>
        <taxon>Araneus</taxon>
    </lineage>
</organism>
<dbReference type="Proteomes" id="UP000499080">
    <property type="component" value="Unassembled WGS sequence"/>
</dbReference>
<gene>
    <name evidence="2" type="ORF">AVEN_115051_1</name>
</gene>
<sequence length="197" mass="22040">MAKRHRGTRLRSVLSDSDGVNDVDSTVSVVYPAVDYGRNARNVLISVQPYDYNKLAALLVTNATPSRGRNSNGAAVKDEIFSGKLGKVPEIGREILDFICKYPFSCFLNGEPQRRPRSKHPAGIPGFKKSIQSSADYEEQTLKDFLKAITSATIRKENEEEKRMERKRSSLKEDGTGDRSEDSGFSYRERVNTSLES</sequence>
<dbReference type="EMBL" id="BGPR01000001">
    <property type="protein sequence ID" value="GBL72021.1"/>
    <property type="molecule type" value="Genomic_DNA"/>
</dbReference>
<proteinExistence type="predicted"/>
<reference evidence="2 3" key="1">
    <citation type="journal article" date="2019" name="Sci. Rep.">
        <title>Orb-weaving spider Araneus ventricosus genome elucidates the spidroin gene catalogue.</title>
        <authorList>
            <person name="Kono N."/>
            <person name="Nakamura H."/>
            <person name="Ohtoshi R."/>
            <person name="Moran D.A.P."/>
            <person name="Shinohara A."/>
            <person name="Yoshida Y."/>
            <person name="Fujiwara M."/>
            <person name="Mori M."/>
            <person name="Tomita M."/>
            <person name="Arakawa K."/>
        </authorList>
    </citation>
    <scope>NUCLEOTIDE SEQUENCE [LARGE SCALE GENOMIC DNA]</scope>
</reference>
<comment type="caution">
    <text evidence="2">The sequence shown here is derived from an EMBL/GenBank/DDBJ whole genome shotgun (WGS) entry which is preliminary data.</text>
</comment>
<protein>
    <submittedName>
        <fullName evidence="2">Uncharacterized protein</fullName>
    </submittedName>
</protein>
<keyword evidence="3" id="KW-1185">Reference proteome</keyword>
<accession>A0A4Y1ZX04</accession>
<feature type="compositionally biased region" description="Basic and acidic residues" evidence="1">
    <location>
        <begin position="154"/>
        <end position="191"/>
    </location>
</feature>